<dbReference type="InterPro" id="IPR007048">
    <property type="entry name" value="IraD/Gp25-like"/>
</dbReference>
<evidence type="ECO:0000313" key="3">
    <source>
        <dbReference type="Proteomes" id="UP000030901"/>
    </source>
</evidence>
<protein>
    <submittedName>
        <fullName evidence="2">Type VI secretion system lysozyme-like protein</fullName>
    </submittedName>
</protein>
<evidence type="ECO:0000259" key="1">
    <source>
        <dbReference type="Pfam" id="PF04965"/>
    </source>
</evidence>
<dbReference type="STRING" id="1267021.FPB0191_01745"/>
<gene>
    <name evidence="2" type="ORF">FPB0191_01745</name>
</gene>
<organism evidence="2 3">
    <name type="scientific">Frischella perrara</name>
    <dbReference type="NCBI Taxonomy" id="1267021"/>
    <lineage>
        <taxon>Bacteria</taxon>
        <taxon>Pseudomonadati</taxon>
        <taxon>Pseudomonadota</taxon>
        <taxon>Gammaproteobacteria</taxon>
        <taxon>Orbales</taxon>
        <taxon>Orbaceae</taxon>
        <taxon>Frischella</taxon>
    </lineage>
</organism>
<sequence>MVALHHWDKEYHKASLFERLQSDRTSIAKGKVALVLSIKKNLQRIFNARPGECHGSKELGIIDINDALLGSEEIQSAICSSIQRCIERYEPRISHISVSMHQDPITFYHYFSIIAYIKHINENDKIEIDIHINDNKLKVV</sequence>
<evidence type="ECO:0000313" key="2">
    <source>
        <dbReference type="EMBL" id="AJA45561.1"/>
    </source>
</evidence>
<accession>A0A0A7S8F7</accession>
<dbReference type="EMBL" id="CP009056">
    <property type="protein sequence ID" value="AJA45561.1"/>
    <property type="molecule type" value="Genomic_DNA"/>
</dbReference>
<proteinExistence type="predicted"/>
<dbReference type="Gene3D" id="3.10.450.40">
    <property type="match status" value="1"/>
</dbReference>
<name>A0A0A7S8F7_FRIPE</name>
<dbReference type="HOGENOM" id="CLU_132637_3_0_6"/>
<dbReference type="RefSeq" id="WP_052236897.1">
    <property type="nucleotide sequence ID" value="NZ_CALYQC010000025.1"/>
</dbReference>
<dbReference type="NCBIfam" id="TIGR03357">
    <property type="entry name" value="VI_zyme"/>
    <property type="match status" value="1"/>
</dbReference>
<feature type="domain" description="IraD/Gp25-like" evidence="1">
    <location>
        <begin position="36"/>
        <end position="103"/>
    </location>
</feature>
<dbReference type="OrthoDB" id="119583at2"/>
<dbReference type="SUPFAM" id="SSF160719">
    <property type="entry name" value="gpW/gp25-like"/>
    <property type="match status" value="1"/>
</dbReference>
<dbReference type="Proteomes" id="UP000030901">
    <property type="component" value="Chromosome"/>
</dbReference>
<dbReference type="Pfam" id="PF04965">
    <property type="entry name" value="GPW_gp25"/>
    <property type="match status" value="1"/>
</dbReference>
<dbReference type="AlphaFoldDB" id="A0A0A7S8F7"/>
<dbReference type="InterPro" id="IPR017737">
    <property type="entry name" value="TssE1-like"/>
</dbReference>
<reference evidence="2 3" key="1">
    <citation type="journal article" date="2014" name="Appl. Environ. Microbiol.">
        <title>Gut symbionts from distinct hosts exhibit genotoxic activity via divergent colibactin biosynthetic pathways.</title>
        <authorList>
            <person name="Engel P."/>
            <person name="Vizcaino M.I."/>
            <person name="Crawford J.M."/>
        </authorList>
    </citation>
    <scope>NUCLEOTIDE SEQUENCE [LARGE SCALE GENOMIC DNA]</scope>
    <source>
        <strain evidence="2 3">PEB0191</strain>
    </source>
</reference>
<dbReference type="KEGG" id="fpp:FPB0191_01745"/>
<keyword evidence="3" id="KW-1185">Reference proteome</keyword>